<comment type="caution">
    <text evidence="4">The sequence shown here is derived from an EMBL/GenBank/DDBJ whole genome shotgun (WGS) entry which is preliminary data.</text>
</comment>
<evidence type="ECO:0000313" key="4">
    <source>
        <dbReference type="EMBL" id="RWQ96378.1"/>
    </source>
</evidence>
<organism evidence="4 5">
    <name type="scientific">Byssochlamys spectabilis</name>
    <name type="common">Paecilomyces variotii</name>
    <dbReference type="NCBI Taxonomy" id="264951"/>
    <lineage>
        <taxon>Eukaryota</taxon>
        <taxon>Fungi</taxon>
        <taxon>Dikarya</taxon>
        <taxon>Ascomycota</taxon>
        <taxon>Pezizomycotina</taxon>
        <taxon>Eurotiomycetes</taxon>
        <taxon>Eurotiomycetidae</taxon>
        <taxon>Eurotiales</taxon>
        <taxon>Thermoascaceae</taxon>
        <taxon>Paecilomyces</taxon>
    </lineage>
</organism>
<dbReference type="Pfam" id="PF00106">
    <property type="entry name" value="adh_short"/>
    <property type="match status" value="1"/>
</dbReference>
<dbReference type="GeneID" id="39602094"/>
<dbReference type="EMBL" id="RCNU01000004">
    <property type="protein sequence ID" value="RWQ96378.1"/>
    <property type="molecule type" value="Genomic_DNA"/>
</dbReference>
<comment type="similarity">
    <text evidence="1">Belongs to the short-chain dehydrogenases/reductases (SDR) family.</text>
</comment>
<keyword evidence="3" id="KW-0560">Oxidoreductase</keyword>
<dbReference type="PRINTS" id="PR01167">
    <property type="entry name" value="INSADHFAMILY"/>
</dbReference>
<dbReference type="GO" id="GO:0016491">
    <property type="term" value="F:oxidoreductase activity"/>
    <property type="evidence" value="ECO:0007669"/>
    <property type="project" value="UniProtKB-KW"/>
</dbReference>
<name>A0A443HX24_BYSSP</name>
<dbReference type="PANTHER" id="PTHR24320:SF152">
    <property type="entry name" value="SHORT-CHAIN DEHYDROGENASE_REDUCTASE FAMILY PROTEIN"/>
    <property type="match status" value="1"/>
</dbReference>
<evidence type="ECO:0000256" key="1">
    <source>
        <dbReference type="ARBA" id="ARBA00006484"/>
    </source>
</evidence>
<keyword evidence="5" id="KW-1185">Reference proteome</keyword>
<reference evidence="4 5" key="1">
    <citation type="journal article" date="2018" name="Front. Microbiol.">
        <title>Genomic and genetic insights into a cosmopolitan fungus, Paecilomyces variotii (Eurotiales).</title>
        <authorList>
            <person name="Urquhart A.S."/>
            <person name="Mondo S.J."/>
            <person name="Makela M.R."/>
            <person name="Hane J.K."/>
            <person name="Wiebenga A."/>
            <person name="He G."/>
            <person name="Mihaltcheva S."/>
            <person name="Pangilinan J."/>
            <person name="Lipzen A."/>
            <person name="Barry K."/>
            <person name="de Vries R.P."/>
            <person name="Grigoriev I.V."/>
            <person name="Idnurm A."/>
        </authorList>
    </citation>
    <scope>NUCLEOTIDE SEQUENCE [LARGE SCALE GENOMIC DNA]</scope>
    <source>
        <strain evidence="4 5">CBS 101075</strain>
    </source>
</reference>
<sequence>MAHFGHETKGTDVVAAFPDAVRHGTFVITEPTKGGLGAAIALALAEAKPACLILVGKSQGDAQPLVDEINQRFPTVKTLFISADFGNFESVRGAAKVIRELDVPVDGIIASETITGLQYEKTDDGIECQFQINYLSHFLLINTLLGAMPKRKGTRVVLVASSIRPDAPVPNFDDYNFSDGKTYHPLEAYAQSKLANVLFAKSLAKSFSKDGIAAFSVNPGNIKSNLQTYLSPELVNTWLQKKKDAGEEAPLNLQQAPKSLPQGCGTVLRALLDPTLEDKSGAFLDNCHVVPLPNLDFPAGEQSAKQLWELSEKLVDQKFGS</sequence>
<dbReference type="Gene3D" id="3.40.50.720">
    <property type="entry name" value="NAD(P)-binding Rossmann-like Domain"/>
    <property type="match status" value="1"/>
</dbReference>
<evidence type="ECO:0000256" key="3">
    <source>
        <dbReference type="ARBA" id="ARBA00023002"/>
    </source>
</evidence>
<dbReference type="InterPro" id="IPR036291">
    <property type="entry name" value="NAD(P)-bd_dom_sf"/>
</dbReference>
<dbReference type="Proteomes" id="UP000283841">
    <property type="component" value="Unassembled WGS sequence"/>
</dbReference>
<dbReference type="STRING" id="264951.A0A443HX24"/>
<protein>
    <submittedName>
        <fullName evidence="4">Putative oxidoreductase</fullName>
    </submittedName>
</protein>
<dbReference type="InterPro" id="IPR002347">
    <property type="entry name" value="SDR_fam"/>
</dbReference>
<proteinExistence type="inferred from homology"/>
<accession>A0A443HX24</accession>
<dbReference type="AlphaFoldDB" id="A0A443HX24"/>
<dbReference type="VEuPathDB" id="FungiDB:C8Q69DRAFT_506572"/>
<evidence type="ECO:0000313" key="5">
    <source>
        <dbReference type="Proteomes" id="UP000283841"/>
    </source>
</evidence>
<keyword evidence="2" id="KW-0521">NADP</keyword>
<dbReference type="SUPFAM" id="SSF51735">
    <property type="entry name" value="NAD(P)-binding Rossmann-fold domains"/>
    <property type="match status" value="1"/>
</dbReference>
<dbReference type="RefSeq" id="XP_028486023.1">
    <property type="nucleotide sequence ID" value="XM_028632817.1"/>
</dbReference>
<gene>
    <name evidence="4" type="ORF">C8Q69DRAFT_506572</name>
</gene>
<dbReference type="PANTHER" id="PTHR24320">
    <property type="entry name" value="RETINOL DEHYDROGENASE"/>
    <property type="match status" value="1"/>
</dbReference>
<evidence type="ECO:0000256" key="2">
    <source>
        <dbReference type="ARBA" id="ARBA00022857"/>
    </source>
</evidence>